<evidence type="ECO:0000313" key="1">
    <source>
        <dbReference type="EMBL" id="RIB05129.1"/>
    </source>
</evidence>
<accession>A0A397U8P6</accession>
<dbReference type="EMBL" id="QKWP01002045">
    <property type="protein sequence ID" value="RIB05129.1"/>
    <property type="molecule type" value="Genomic_DNA"/>
</dbReference>
<dbReference type="Proteomes" id="UP000266673">
    <property type="component" value="Unassembled WGS sequence"/>
</dbReference>
<gene>
    <name evidence="1" type="ORF">C2G38_2220533</name>
</gene>
<evidence type="ECO:0000313" key="2">
    <source>
        <dbReference type="Proteomes" id="UP000266673"/>
    </source>
</evidence>
<organism evidence="1 2">
    <name type="scientific">Gigaspora rosea</name>
    <dbReference type="NCBI Taxonomy" id="44941"/>
    <lineage>
        <taxon>Eukaryota</taxon>
        <taxon>Fungi</taxon>
        <taxon>Fungi incertae sedis</taxon>
        <taxon>Mucoromycota</taxon>
        <taxon>Glomeromycotina</taxon>
        <taxon>Glomeromycetes</taxon>
        <taxon>Diversisporales</taxon>
        <taxon>Gigasporaceae</taxon>
        <taxon>Gigaspora</taxon>
    </lineage>
</organism>
<sequence>MCSIEVNSFSNVSIPDTSNIQNAVEFAIVEFHSISFASVEDKLVTDCIAQISNEDEKFRNATTKSISESTKMAQYCEEIIKHVEFLMEYHVKGKDFREILVDLLSWAQTCKNESKAIEMSIQIFEVIASFAVSLTAIAATISVAVIPGAQQAVGATVLIAAAAEENAINTWRKRIDRYDRARFLESEVLKLEDVAGKINKIIEVTQQIIKIFNILQIFWQNQVDEVSELISRFNHKFIL</sequence>
<comment type="caution">
    <text evidence="1">The sequence shown here is derived from an EMBL/GenBank/DDBJ whole genome shotgun (WGS) entry which is preliminary data.</text>
</comment>
<protein>
    <submittedName>
        <fullName evidence="1">Uncharacterized protein</fullName>
    </submittedName>
</protein>
<proteinExistence type="predicted"/>
<name>A0A397U8P6_9GLOM</name>
<dbReference type="OrthoDB" id="2423155at2759"/>
<reference evidence="1 2" key="1">
    <citation type="submission" date="2018-06" db="EMBL/GenBank/DDBJ databases">
        <title>Comparative genomics reveals the genomic features of Rhizophagus irregularis, R. cerebriforme, R. diaphanum and Gigaspora rosea, and their symbiotic lifestyle signature.</title>
        <authorList>
            <person name="Morin E."/>
            <person name="San Clemente H."/>
            <person name="Chen E.C.H."/>
            <person name="De La Providencia I."/>
            <person name="Hainaut M."/>
            <person name="Kuo A."/>
            <person name="Kohler A."/>
            <person name="Murat C."/>
            <person name="Tang N."/>
            <person name="Roy S."/>
            <person name="Loubradou J."/>
            <person name="Henrissat B."/>
            <person name="Grigoriev I.V."/>
            <person name="Corradi N."/>
            <person name="Roux C."/>
            <person name="Martin F.M."/>
        </authorList>
    </citation>
    <scope>NUCLEOTIDE SEQUENCE [LARGE SCALE GENOMIC DNA]</scope>
    <source>
        <strain evidence="1 2">DAOM 194757</strain>
    </source>
</reference>
<keyword evidence="2" id="KW-1185">Reference proteome</keyword>
<dbReference type="AlphaFoldDB" id="A0A397U8P6"/>